<keyword evidence="6 17" id="KW-0547">Nucleotide-binding</keyword>
<dbReference type="PIRSF" id="PIRSF017184">
    <property type="entry name" value="Nnr"/>
    <property type="match status" value="1"/>
</dbReference>
<evidence type="ECO:0000259" key="20">
    <source>
        <dbReference type="PROSITE" id="PS51383"/>
    </source>
</evidence>
<evidence type="ECO:0000256" key="4">
    <source>
        <dbReference type="ARBA" id="ARBA00009524"/>
    </source>
</evidence>
<dbReference type="SUPFAM" id="SSF53613">
    <property type="entry name" value="Ribokinase-like"/>
    <property type="match status" value="1"/>
</dbReference>
<comment type="cofactor">
    <cofactor evidence="17">
        <name>Mg(2+)</name>
        <dbReference type="ChEBI" id="CHEBI:18420"/>
    </cofactor>
</comment>
<dbReference type="PANTHER" id="PTHR12592">
    <property type="entry name" value="ATP-DEPENDENT (S)-NAD(P)H-HYDRATE DEHYDRATASE FAMILY MEMBER"/>
    <property type="match status" value="1"/>
</dbReference>
<name>A0ABT5Y5I1_9GAMM</name>
<evidence type="ECO:0000256" key="1">
    <source>
        <dbReference type="ARBA" id="ARBA00000013"/>
    </source>
</evidence>
<comment type="catalytic activity">
    <reaction evidence="1 18 19">
        <text>(6R)-NADHX = (6S)-NADHX</text>
        <dbReference type="Rhea" id="RHEA:32215"/>
        <dbReference type="ChEBI" id="CHEBI:64074"/>
        <dbReference type="ChEBI" id="CHEBI:64075"/>
        <dbReference type="EC" id="5.1.99.6"/>
    </reaction>
</comment>
<organism evidence="22 23">
    <name type="scientific">Marinobacter iranensis</name>
    <dbReference type="NCBI Taxonomy" id="2962607"/>
    <lineage>
        <taxon>Bacteria</taxon>
        <taxon>Pseudomonadati</taxon>
        <taxon>Pseudomonadota</taxon>
        <taxon>Gammaproteobacteria</taxon>
        <taxon>Pseudomonadales</taxon>
        <taxon>Marinobacteraceae</taxon>
        <taxon>Marinobacter</taxon>
    </lineage>
</organism>
<comment type="similarity">
    <text evidence="3 19">In the N-terminal section; belongs to the NnrE/AIBP family.</text>
</comment>
<evidence type="ECO:0000256" key="3">
    <source>
        <dbReference type="ARBA" id="ARBA00006001"/>
    </source>
</evidence>
<dbReference type="Pfam" id="PF03853">
    <property type="entry name" value="YjeF_N"/>
    <property type="match status" value="1"/>
</dbReference>
<comment type="similarity">
    <text evidence="17">Belongs to the NnrD/CARKD family.</text>
</comment>
<comment type="catalytic activity">
    <reaction evidence="16 17 19">
        <text>(6S)-NADPHX + ADP = AMP + phosphate + NADPH + H(+)</text>
        <dbReference type="Rhea" id="RHEA:32235"/>
        <dbReference type="ChEBI" id="CHEBI:15378"/>
        <dbReference type="ChEBI" id="CHEBI:43474"/>
        <dbReference type="ChEBI" id="CHEBI:57783"/>
        <dbReference type="ChEBI" id="CHEBI:64076"/>
        <dbReference type="ChEBI" id="CHEBI:456215"/>
        <dbReference type="ChEBI" id="CHEBI:456216"/>
        <dbReference type="EC" id="4.2.1.136"/>
    </reaction>
</comment>
<dbReference type="Gene3D" id="3.40.50.10260">
    <property type="entry name" value="YjeF N-terminal domain"/>
    <property type="match status" value="1"/>
</dbReference>
<dbReference type="RefSeq" id="WP_275704331.1">
    <property type="nucleotide sequence ID" value="NZ_JANCMW010000001.1"/>
</dbReference>
<evidence type="ECO:0000259" key="21">
    <source>
        <dbReference type="PROSITE" id="PS51385"/>
    </source>
</evidence>
<sequence>MPLSGGHSLPEDLYSADAVREIDRYVIDQQGVNGFDLMQAAAASAFRRLVRCWPEPGRILVLCGAGNNGGDGYLVAANGVRHGLDVDCIAVAPTEKLSGDARKAWQKSVGDGVKVLELADLNDVDVRRHIASAGLIVDAMLGTGVTGAPREPFAGIISQCNEAAAPVLAIDLPSGLNATMGTVAGDAIRADATVTFIGLKAGLFTGQGPEFGGDILFESLDTDDWASESGQKPRARRVDWHSVRSALPRRPKAAHKGRFGHVLIVAGDRGFGGAGMLAAEAAARTGAGLVTLATRPEYVSAALARCPSVMVQGLIHGSELPPLISAADVIVCGPGIGQGAWGQQMLQQVVASGKLRVLDADALNLMASRVAQPADNHILTPHPGEAARLLECEVVEIEDDRVSAAGRLRQMFGGVALLKGAGTVVAAEGVLPDIISGSNPGMATGGMGDVLSGVLGSLYAQLGDAHLSASAGAALHLAAADRASETRGYMGLLPMDVIEALSEVLAESERRSGGRTARRENGEG</sequence>
<dbReference type="InterPro" id="IPR017953">
    <property type="entry name" value="Carbohydrate_kinase_pred_CS"/>
</dbReference>
<proteinExistence type="inferred from homology"/>
<feature type="binding site" evidence="18">
    <location>
        <begin position="142"/>
        <end position="148"/>
    </location>
    <ligand>
        <name>(6S)-NADPHX</name>
        <dbReference type="ChEBI" id="CHEBI:64076"/>
    </ligand>
</feature>
<dbReference type="Gene3D" id="3.40.1190.20">
    <property type="match status" value="1"/>
</dbReference>
<dbReference type="PANTHER" id="PTHR12592:SF0">
    <property type="entry name" value="ATP-DEPENDENT (S)-NAD(P)H-HYDRATE DEHYDRATASE"/>
    <property type="match status" value="1"/>
</dbReference>
<keyword evidence="10 17" id="KW-0520">NAD</keyword>
<dbReference type="EMBL" id="JANCMW010000001">
    <property type="protein sequence ID" value="MDF0748841.1"/>
    <property type="molecule type" value="Genomic_DNA"/>
</dbReference>
<evidence type="ECO:0000256" key="18">
    <source>
        <dbReference type="HAMAP-Rule" id="MF_01966"/>
    </source>
</evidence>
<dbReference type="InterPro" id="IPR000631">
    <property type="entry name" value="CARKD"/>
</dbReference>
<dbReference type="PROSITE" id="PS51383">
    <property type="entry name" value="YJEF_C_3"/>
    <property type="match status" value="1"/>
</dbReference>
<dbReference type="InterPro" id="IPR004443">
    <property type="entry name" value="YjeF_N_dom"/>
</dbReference>
<evidence type="ECO:0000256" key="9">
    <source>
        <dbReference type="ARBA" id="ARBA00022958"/>
    </source>
</evidence>
<dbReference type="PROSITE" id="PS01050">
    <property type="entry name" value="YJEF_C_2"/>
    <property type="match status" value="1"/>
</dbReference>
<feature type="binding site" evidence="17">
    <location>
        <position position="274"/>
    </location>
    <ligand>
        <name>(6S)-NADPHX</name>
        <dbReference type="ChEBI" id="CHEBI:64076"/>
    </ligand>
</feature>
<evidence type="ECO:0000256" key="13">
    <source>
        <dbReference type="ARBA" id="ARBA00023268"/>
    </source>
</evidence>
<keyword evidence="8 17" id="KW-0521">NADP</keyword>
<keyword evidence="5 18" id="KW-0479">Metal-binding</keyword>
<gene>
    <name evidence="17" type="primary">nnrD</name>
    <name evidence="18" type="synonym">nnrE</name>
    <name evidence="22" type="ORF">NLU14_01200</name>
</gene>
<dbReference type="Pfam" id="PF01256">
    <property type="entry name" value="Carb_kinase"/>
    <property type="match status" value="1"/>
</dbReference>
<evidence type="ECO:0000256" key="12">
    <source>
        <dbReference type="ARBA" id="ARBA00023239"/>
    </source>
</evidence>
<comment type="catalytic activity">
    <reaction evidence="2 18 19">
        <text>(6R)-NADPHX = (6S)-NADPHX</text>
        <dbReference type="Rhea" id="RHEA:32227"/>
        <dbReference type="ChEBI" id="CHEBI:64076"/>
        <dbReference type="ChEBI" id="CHEBI:64077"/>
        <dbReference type="EC" id="5.1.99.6"/>
    </reaction>
</comment>
<feature type="domain" description="YjeF N-terminal" evidence="21">
    <location>
        <begin position="19"/>
        <end position="228"/>
    </location>
</feature>
<evidence type="ECO:0000256" key="8">
    <source>
        <dbReference type="ARBA" id="ARBA00022857"/>
    </source>
</evidence>
<comment type="caution">
    <text evidence="22">The sequence shown here is derived from an EMBL/GenBank/DDBJ whole genome shotgun (WGS) entry which is preliminary data.</text>
</comment>
<dbReference type="InterPro" id="IPR029056">
    <property type="entry name" value="Ribokinase-like"/>
</dbReference>
<evidence type="ECO:0000256" key="10">
    <source>
        <dbReference type="ARBA" id="ARBA00023027"/>
    </source>
</evidence>
<comment type="caution">
    <text evidence="18">Lacks conserved residue(s) required for the propagation of feature annotation.</text>
</comment>
<dbReference type="CDD" id="cd01171">
    <property type="entry name" value="YXKO-related"/>
    <property type="match status" value="1"/>
</dbReference>
<evidence type="ECO:0000313" key="23">
    <source>
        <dbReference type="Proteomes" id="UP001143391"/>
    </source>
</evidence>
<evidence type="ECO:0000256" key="14">
    <source>
        <dbReference type="ARBA" id="ARBA00025153"/>
    </source>
</evidence>
<dbReference type="SUPFAM" id="SSF64153">
    <property type="entry name" value="YjeF N-terminal domain-like"/>
    <property type="match status" value="1"/>
</dbReference>
<evidence type="ECO:0000256" key="6">
    <source>
        <dbReference type="ARBA" id="ARBA00022741"/>
    </source>
</evidence>
<comment type="similarity">
    <text evidence="4 19">In the C-terminal section; belongs to the NnrD/CARKD family.</text>
</comment>
<dbReference type="EC" id="5.1.99.6" evidence="19"/>
<keyword evidence="9 18" id="KW-0630">Potassium</keyword>
<feature type="binding site" evidence="18">
    <location>
        <position position="174"/>
    </location>
    <ligand>
        <name>K(+)</name>
        <dbReference type="ChEBI" id="CHEBI:29103"/>
    </ligand>
</feature>
<feature type="binding site" evidence="17">
    <location>
        <position position="335"/>
    </location>
    <ligand>
        <name>(6S)-NADPHX</name>
        <dbReference type="ChEBI" id="CHEBI:64076"/>
    </ligand>
</feature>
<feature type="binding site" evidence="17">
    <location>
        <begin position="419"/>
        <end position="423"/>
    </location>
    <ligand>
        <name>AMP</name>
        <dbReference type="ChEBI" id="CHEBI:456215"/>
    </ligand>
</feature>
<evidence type="ECO:0000256" key="15">
    <source>
        <dbReference type="ARBA" id="ARBA00048238"/>
    </source>
</evidence>
<feature type="domain" description="YjeF C-terminal" evidence="20">
    <location>
        <begin position="239"/>
        <end position="508"/>
    </location>
</feature>
<keyword evidence="12 17" id="KW-0456">Lyase</keyword>
<reference evidence="22" key="1">
    <citation type="submission" date="2022-07" db="EMBL/GenBank/DDBJ databases">
        <title>Marinobacter iranensis a new bacterium isolate from a hipersaline lake in Iran.</title>
        <authorList>
            <person name="Mohammad A.M.A."/>
            <person name="Cristina S.-P."/>
            <person name="Antonio V."/>
        </authorList>
    </citation>
    <scope>NUCLEOTIDE SEQUENCE</scope>
    <source>
        <strain evidence="22">71-i</strain>
    </source>
</reference>
<comment type="function">
    <text evidence="14 19">Bifunctional enzyme that catalyzes the epimerization of the S- and R-forms of NAD(P)HX and the dehydration of the S-form of NAD(P)HX at the expense of ADP, which is converted to AMP. This allows the repair of both epimers of NAD(P)HX, a damaged form of NAD(P)H that is a result of enzymatic or heat-dependent hydration.</text>
</comment>
<keyword evidence="7 17" id="KW-0067">ATP-binding</keyword>
<evidence type="ECO:0000256" key="7">
    <source>
        <dbReference type="ARBA" id="ARBA00022840"/>
    </source>
</evidence>
<comment type="cofactor">
    <cofactor evidence="18 19">
        <name>K(+)</name>
        <dbReference type="ChEBI" id="CHEBI:29103"/>
    </cofactor>
    <text evidence="18 19">Binds 1 potassium ion per subunit.</text>
</comment>
<feature type="binding site" evidence="18">
    <location>
        <begin position="67"/>
        <end position="71"/>
    </location>
    <ligand>
        <name>(6S)-NADPHX</name>
        <dbReference type="ChEBI" id="CHEBI:64076"/>
    </ligand>
</feature>
<accession>A0ABT5Y5I1</accession>
<evidence type="ECO:0000256" key="5">
    <source>
        <dbReference type="ARBA" id="ARBA00022723"/>
    </source>
</evidence>
<comment type="similarity">
    <text evidence="18">Belongs to the NnrE/AIBP family.</text>
</comment>
<feature type="binding site" evidence="18">
    <location>
        <position position="138"/>
    </location>
    <ligand>
        <name>K(+)</name>
        <dbReference type="ChEBI" id="CHEBI:29103"/>
    </ligand>
</feature>
<evidence type="ECO:0000256" key="16">
    <source>
        <dbReference type="ARBA" id="ARBA00049209"/>
    </source>
</evidence>
<feature type="binding site" evidence="17">
    <location>
        <position position="382"/>
    </location>
    <ligand>
        <name>(6S)-NADPHX</name>
        <dbReference type="ChEBI" id="CHEBI:64076"/>
    </ligand>
</feature>
<comment type="catalytic activity">
    <reaction evidence="15 17 19">
        <text>(6S)-NADHX + ADP = AMP + phosphate + NADH + H(+)</text>
        <dbReference type="Rhea" id="RHEA:32223"/>
        <dbReference type="ChEBI" id="CHEBI:15378"/>
        <dbReference type="ChEBI" id="CHEBI:43474"/>
        <dbReference type="ChEBI" id="CHEBI:57945"/>
        <dbReference type="ChEBI" id="CHEBI:64074"/>
        <dbReference type="ChEBI" id="CHEBI:456215"/>
        <dbReference type="ChEBI" id="CHEBI:456216"/>
        <dbReference type="EC" id="4.2.1.136"/>
    </reaction>
</comment>
<evidence type="ECO:0000256" key="11">
    <source>
        <dbReference type="ARBA" id="ARBA00023235"/>
    </source>
</evidence>
<evidence type="ECO:0000313" key="22">
    <source>
        <dbReference type="EMBL" id="MDF0748841.1"/>
    </source>
</evidence>
<evidence type="ECO:0000256" key="2">
    <source>
        <dbReference type="ARBA" id="ARBA00000909"/>
    </source>
</evidence>
<dbReference type="NCBIfam" id="TIGR00197">
    <property type="entry name" value="yjeF_nterm"/>
    <property type="match status" value="1"/>
</dbReference>
<feature type="binding site" evidence="17">
    <location>
        <position position="449"/>
    </location>
    <ligand>
        <name>(6S)-NADPHX</name>
        <dbReference type="ChEBI" id="CHEBI:64076"/>
    </ligand>
</feature>
<dbReference type="Proteomes" id="UP001143391">
    <property type="component" value="Unassembled WGS sequence"/>
</dbReference>
<comment type="function">
    <text evidence="18">Catalyzes the epimerization of the S- and R-forms of NAD(P)HX, a damaged form of NAD(P)H that is a result of enzymatic or heat-dependent hydration. This is a prerequisite for the S-specific NAD(P)H-hydrate dehydratase to allow the repair of both epimers of NAD(P)HX.</text>
</comment>
<dbReference type="HAMAP" id="MF_01966">
    <property type="entry name" value="NADHX_epimerase"/>
    <property type="match status" value="1"/>
</dbReference>
<comment type="subunit">
    <text evidence="17">Homotetramer.</text>
</comment>
<dbReference type="PROSITE" id="PS51385">
    <property type="entry name" value="YJEF_N"/>
    <property type="match status" value="1"/>
</dbReference>
<dbReference type="EC" id="4.2.1.136" evidence="19"/>
<feature type="binding site" evidence="18">
    <location>
        <position position="171"/>
    </location>
    <ligand>
        <name>(6S)-NADPHX</name>
        <dbReference type="ChEBI" id="CHEBI:64076"/>
    </ligand>
</feature>
<protein>
    <recommendedName>
        <fullName evidence="19">Bifunctional NAD(P)H-hydrate repair enzyme</fullName>
    </recommendedName>
    <alternativeName>
        <fullName evidence="19">Nicotinamide nucleotide repair protein</fullName>
    </alternativeName>
    <domain>
        <recommendedName>
            <fullName evidence="19">ADP-dependent (S)-NAD(P)H-hydrate dehydratase</fullName>
            <ecNumber evidence="19">4.2.1.136</ecNumber>
        </recommendedName>
        <alternativeName>
            <fullName evidence="19">ADP-dependent NAD(P)HX dehydratase</fullName>
        </alternativeName>
    </domain>
    <domain>
        <recommendedName>
            <fullName evidence="19">NAD(P)H-hydrate epimerase</fullName>
            <ecNumber evidence="19">5.1.99.6</ecNumber>
        </recommendedName>
    </domain>
</protein>
<dbReference type="InterPro" id="IPR036652">
    <property type="entry name" value="YjeF_N_dom_sf"/>
</dbReference>
<dbReference type="HAMAP" id="MF_01965">
    <property type="entry name" value="NADHX_dehydratase"/>
    <property type="match status" value="1"/>
</dbReference>
<evidence type="ECO:0000256" key="19">
    <source>
        <dbReference type="PIRNR" id="PIRNR017184"/>
    </source>
</evidence>
<feature type="binding site" evidence="17">
    <location>
        <position position="448"/>
    </location>
    <ligand>
        <name>AMP</name>
        <dbReference type="ChEBI" id="CHEBI:456215"/>
    </ligand>
</feature>
<keyword evidence="11 18" id="KW-0413">Isomerase</keyword>
<feature type="binding site" evidence="18">
    <location>
        <position position="68"/>
    </location>
    <ligand>
        <name>K(+)</name>
        <dbReference type="ChEBI" id="CHEBI:29103"/>
    </ligand>
</feature>
<evidence type="ECO:0000256" key="17">
    <source>
        <dbReference type="HAMAP-Rule" id="MF_01965"/>
    </source>
</evidence>
<keyword evidence="13" id="KW-0511">Multifunctional enzyme</keyword>
<keyword evidence="23" id="KW-1185">Reference proteome</keyword>
<comment type="function">
    <text evidence="17">Catalyzes the dehydration of the S-form of NAD(P)HX at the expense of ADP, which is converted to AMP. Together with NAD(P)HX epimerase, which catalyzes the epimerization of the S- and R-forms, the enzyme allows the repair of both epimers of NAD(P)HX, a damaged form of NAD(P)H that is a result of enzymatic or heat-dependent hydration.</text>
</comment>
<dbReference type="InterPro" id="IPR030677">
    <property type="entry name" value="Nnr"/>
</dbReference>
<dbReference type="NCBIfam" id="TIGR00196">
    <property type="entry name" value="yjeF_cterm"/>
    <property type="match status" value="1"/>
</dbReference>